<dbReference type="GO" id="GO:0016301">
    <property type="term" value="F:kinase activity"/>
    <property type="evidence" value="ECO:0007669"/>
    <property type="project" value="UniProtKB-KW"/>
</dbReference>
<keyword evidence="6" id="KW-0119">Carbohydrate metabolism</keyword>
<dbReference type="Gene3D" id="3.40.50.10840">
    <property type="entry name" value="Putative sugar-binding, N-terminal domain"/>
    <property type="match status" value="1"/>
</dbReference>
<keyword evidence="4" id="KW-0418">Kinase</keyword>
<dbReference type="InterPro" id="IPR031475">
    <property type="entry name" value="NBD_C"/>
</dbReference>
<dbReference type="Gene3D" id="3.40.980.20">
    <property type="entry name" value="Four-carbon acid sugar kinase, nucleotide binding domain"/>
    <property type="match status" value="1"/>
</dbReference>
<proteinExistence type="inferred from homology"/>
<keyword evidence="2" id="KW-0808">Transferase</keyword>
<dbReference type="InterPro" id="IPR042213">
    <property type="entry name" value="NBD_C_sf"/>
</dbReference>
<evidence type="ECO:0000256" key="4">
    <source>
        <dbReference type="ARBA" id="ARBA00022777"/>
    </source>
</evidence>
<evidence type="ECO:0000313" key="9">
    <source>
        <dbReference type="EMBL" id="MYL20627.1"/>
    </source>
</evidence>
<comment type="similarity">
    <text evidence="1">Belongs to the four-carbon acid sugar kinase family.</text>
</comment>
<accession>A0A845E2X5</accession>
<dbReference type="Pfam" id="PF07005">
    <property type="entry name" value="SBD_N"/>
    <property type="match status" value="1"/>
</dbReference>
<evidence type="ECO:0000256" key="1">
    <source>
        <dbReference type="ARBA" id="ARBA00005715"/>
    </source>
</evidence>
<sequence length="475" mass="53149">MNQTINVKEYINSLNNHEDSSLKQQWEEAYASFQHKIVVLDDDPTGVQTVHDVAVYTDWEKDTIHKAFQEDNQMFFILTNSRSFSEQQTADVHQTIAERVESISNQTNIPYMLISRGDSTLRGHYPLETDTLRNAIEDRSHSSVDGEILIPFFKEGGRFTIEGVHYVKSGSDYIPAGETEFAKDRTFGFQSSDLRSYVEEKTKGAYAGEDVTTITLESLRAMDIDTIHSQLQKVSGFGKVVVDALTEEDLQVFSIALIRSIQAGKQFLFRTAASFTKVIGNISSKPLLTKEQLVHKHSNHGGLIIVGSHVNKTTEQLNELKKLEDLHVIEFDSHLVLDKKALEKEVERVIKEVDETIQSGLSTVVYTRRERLDLGEGKEEEELKLSVDISKAVTNIVRSLTSQPKYMIAKGGITSSDIGTHGLGVTRANVMGQVAPGIPVWQTDEESKFPNLPYIIFPGNVGDRSTLKNIVQSIS</sequence>
<evidence type="ECO:0000256" key="2">
    <source>
        <dbReference type="ARBA" id="ARBA00022679"/>
    </source>
</evidence>
<keyword evidence="5" id="KW-0067">ATP-binding</keyword>
<dbReference type="Pfam" id="PF17042">
    <property type="entry name" value="NBD_C"/>
    <property type="match status" value="1"/>
</dbReference>
<evidence type="ECO:0000259" key="7">
    <source>
        <dbReference type="Pfam" id="PF07005"/>
    </source>
</evidence>
<evidence type="ECO:0000313" key="10">
    <source>
        <dbReference type="Proteomes" id="UP000460949"/>
    </source>
</evidence>
<dbReference type="GO" id="GO:0005524">
    <property type="term" value="F:ATP binding"/>
    <property type="evidence" value="ECO:0007669"/>
    <property type="project" value="UniProtKB-KW"/>
</dbReference>
<comment type="caution">
    <text evidence="9">The sequence shown here is derived from an EMBL/GenBank/DDBJ whole genome shotgun (WGS) entry which is preliminary data.</text>
</comment>
<dbReference type="EMBL" id="WMET01000002">
    <property type="protein sequence ID" value="MYL20627.1"/>
    <property type="molecule type" value="Genomic_DNA"/>
</dbReference>
<organism evidence="9 10">
    <name type="scientific">Halobacillus litoralis</name>
    <dbReference type="NCBI Taxonomy" id="45668"/>
    <lineage>
        <taxon>Bacteria</taxon>
        <taxon>Bacillati</taxon>
        <taxon>Bacillota</taxon>
        <taxon>Bacilli</taxon>
        <taxon>Bacillales</taxon>
        <taxon>Bacillaceae</taxon>
        <taxon>Halobacillus</taxon>
    </lineage>
</organism>
<evidence type="ECO:0000256" key="3">
    <source>
        <dbReference type="ARBA" id="ARBA00022741"/>
    </source>
</evidence>
<reference evidence="9 10" key="1">
    <citation type="submission" date="2019-11" db="EMBL/GenBank/DDBJ databases">
        <title>Genome sequences of 17 halophilic strains isolated from different environments.</title>
        <authorList>
            <person name="Furrow R.E."/>
        </authorList>
    </citation>
    <scope>NUCLEOTIDE SEQUENCE [LARGE SCALE GENOMIC DNA]</scope>
    <source>
        <strain evidence="9 10">22511_23_Filter</strain>
    </source>
</reference>
<evidence type="ECO:0000259" key="8">
    <source>
        <dbReference type="Pfam" id="PF17042"/>
    </source>
</evidence>
<protein>
    <submittedName>
        <fullName evidence="9">Hydroxyacid dehydrogenase</fullName>
    </submittedName>
</protein>
<evidence type="ECO:0000256" key="6">
    <source>
        <dbReference type="ARBA" id="ARBA00023277"/>
    </source>
</evidence>
<dbReference type="InterPro" id="IPR010737">
    <property type="entry name" value="4-carb_acid_sugar_kinase_N"/>
</dbReference>
<dbReference type="SUPFAM" id="SSF142764">
    <property type="entry name" value="YgbK-like"/>
    <property type="match status" value="1"/>
</dbReference>
<gene>
    <name evidence="9" type="ORF">GLW04_12040</name>
</gene>
<dbReference type="InterPro" id="IPR037051">
    <property type="entry name" value="4-carb_acid_sugar_kinase_N_sf"/>
</dbReference>
<feature type="domain" description="Four-carbon acid sugar kinase nucleotide binding" evidence="8">
    <location>
        <begin position="303"/>
        <end position="467"/>
    </location>
</feature>
<feature type="domain" description="Four-carbon acid sugar kinase N-terminal" evidence="7">
    <location>
        <begin position="37"/>
        <end position="277"/>
    </location>
</feature>
<name>A0A845E2X5_9BACI</name>
<dbReference type="AlphaFoldDB" id="A0A845E2X5"/>
<dbReference type="RefSeq" id="WP_160837484.1">
    <property type="nucleotide sequence ID" value="NZ_WMET01000002.1"/>
</dbReference>
<keyword evidence="3" id="KW-0547">Nucleotide-binding</keyword>
<dbReference type="Proteomes" id="UP000460949">
    <property type="component" value="Unassembled WGS sequence"/>
</dbReference>
<evidence type="ECO:0000256" key="5">
    <source>
        <dbReference type="ARBA" id="ARBA00022840"/>
    </source>
</evidence>